<evidence type="ECO:0000256" key="1">
    <source>
        <dbReference type="SAM" id="MobiDB-lite"/>
    </source>
</evidence>
<dbReference type="EMBL" id="JAGIOH010000001">
    <property type="protein sequence ID" value="MBP2401838.1"/>
    <property type="molecule type" value="Genomic_DNA"/>
</dbReference>
<feature type="compositionally biased region" description="Low complexity" evidence="1">
    <location>
        <begin position="12"/>
        <end position="24"/>
    </location>
</feature>
<gene>
    <name evidence="2" type="ORF">JO379_001307</name>
</gene>
<evidence type="ECO:0000313" key="3">
    <source>
        <dbReference type="Proteomes" id="UP001519291"/>
    </source>
</evidence>
<feature type="region of interest" description="Disordered" evidence="1">
    <location>
        <begin position="1"/>
        <end position="24"/>
    </location>
</feature>
<proteinExistence type="predicted"/>
<sequence length="24" mass="2389">MHPAIVPGGVGARRTTPRAGGRCA</sequence>
<keyword evidence="3" id="KW-1185">Reference proteome</keyword>
<dbReference type="Proteomes" id="UP001519291">
    <property type="component" value="Unassembled WGS sequence"/>
</dbReference>
<name>A0ABS4XZ89_9ACTN</name>
<reference evidence="2 3" key="1">
    <citation type="submission" date="2021-03" db="EMBL/GenBank/DDBJ databases">
        <title>Sequencing the genomes of 1000 actinobacteria strains.</title>
        <authorList>
            <person name="Klenk H.-P."/>
        </authorList>
    </citation>
    <scope>NUCLEOTIDE SEQUENCE [LARGE SCALE GENOMIC DNA]</scope>
    <source>
        <strain evidence="2 3">DSM 41480</strain>
    </source>
</reference>
<comment type="caution">
    <text evidence="2">The sequence shown here is derived from an EMBL/GenBank/DDBJ whole genome shotgun (WGS) entry which is preliminary data.</text>
</comment>
<evidence type="ECO:0000313" key="2">
    <source>
        <dbReference type="EMBL" id="MBP2401838.1"/>
    </source>
</evidence>
<accession>A0ABS4XZ89</accession>
<organism evidence="2 3">
    <name type="scientific">Streptomyces syringium</name>
    <dbReference type="NCBI Taxonomy" id="76729"/>
    <lineage>
        <taxon>Bacteria</taxon>
        <taxon>Bacillati</taxon>
        <taxon>Actinomycetota</taxon>
        <taxon>Actinomycetes</taxon>
        <taxon>Kitasatosporales</taxon>
        <taxon>Streptomycetaceae</taxon>
        <taxon>Streptomyces</taxon>
    </lineage>
</organism>
<protein>
    <submittedName>
        <fullName evidence="2">Uncharacterized protein</fullName>
    </submittedName>
</protein>